<keyword evidence="1" id="KW-0464">Manganese</keyword>
<keyword evidence="2" id="KW-0732">Signal</keyword>
<dbReference type="PROSITE" id="PS50020">
    <property type="entry name" value="WW_DOMAIN_2"/>
    <property type="match status" value="1"/>
</dbReference>
<reference evidence="5" key="1">
    <citation type="submission" date="2022-07" db="EMBL/GenBank/DDBJ databases">
        <title>Genome analysis of Parmales, a sister group of diatoms, reveals the evolutionary specialization of diatoms from phago-mixotrophs to photoautotrophs.</title>
        <authorList>
            <person name="Ban H."/>
            <person name="Sato S."/>
            <person name="Yoshikawa S."/>
            <person name="Kazumasa Y."/>
            <person name="Nakamura Y."/>
            <person name="Ichinomiya M."/>
            <person name="Saitoh K."/>
            <person name="Sato N."/>
            <person name="Blanc-Mathieu R."/>
            <person name="Endo H."/>
            <person name="Kuwata A."/>
            <person name="Ogata H."/>
        </authorList>
    </citation>
    <scope>NUCLEOTIDE SEQUENCE</scope>
</reference>
<dbReference type="Gene3D" id="2.20.70.10">
    <property type="match status" value="1"/>
</dbReference>
<comment type="cofactor">
    <cofactor evidence="1">
        <name>Mn(2+)</name>
        <dbReference type="ChEBI" id="CHEBI:29035"/>
    </cofactor>
</comment>
<evidence type="ECO:0000256" key="1">
    <source>
        <dbReference type="RuleBase" id="RU366020"/>
    </source>
</evidence>
<dbReference type="SMART" id="SM00332">
    <property type="entry name" value="PP2Cc"/>
    <property type="match status" value="1"/>
</dbReference>
<dbReference type="InterPro" id="IPR001202">
    <property type="entry name" value="WW_dom"/>
</dbReference>
<proteinExistence type="inferred from homology"/>
<keyword evidence="6" id="KW-1185">Reference proteome</keyword>
<dbReference type="PANTHER" id="PTHR12320">
    <property type="entry name" value="PROTEIN PHOSPHATASE 2C"/>
    <property type="match status" value="1"/>
</dbReference>
<dbReference type="OrthoDB" id="60843at2759"/>
<dbReference type="SUPFAM" id="SSF51045">
    <property type="entry name" value="WW domain"/>
    <property type="match status" value="1"/>
</dbReference>
<dbReference type="Pfam" id="PF00397">
    <property type="entry name" value="WW"/>
    <property type="match status" value="1"/>
</dbReference>
<dbReference type="CDD" id="cd00201">
    <property type="entry name" value="WW"/>
    <property type="match status" value="1"/>
</dbReference>
<feature type="domain" description="PPM-type phosphatase" evidence="4">
    <location>
        <begin position="174"/>
        <end position="414"/>
    </location>
</feature>
<comment type="catalytic activity">
    <reaction evidence="1">
        <text>O-phospho-L-seryl-[protein] + H2O = L-seryl-[protein] + phosphate</text>
        <dbReference type="Rhea" id="RHEA:20629"/>
        <dbReference type="Rhea" id="RHEA-COMP:9863"/>
        <dbReference type="Rhea" id="RHEA-COMP:11604"/>
        <dbReference type="ChEBI" id="CHEBI:15377"/>
        <dbReference type="ChEBI" id="CHEBI:29999"/>
        <dbReference type="ChEBI" id="CHEBI:43474"/>
        <dbReference type="ChEBI" id="CHEBI:83421"/>
        <dbReference type="EC" id="3.1.3.16"/>
    </reaction>
</comment>
<dbReference type="GO" id="GO:0046872">
    <property type="term" value="F:metal ion binding"/>
    <property type="evidence" value="ECO:0007669"/>
    <property type="project" value="UniProtKB-UniRule"/>
</dbReference>
<organism evidence="5 6">
    <name type="scientific">Triparma retinervis</name>
    <dbReference type="NCBI Taxonomy" id="2557542"/>
    <lineage>
        <taxon>Eukaryota</taxon>
        <taxon>Sar</taxon>
        <taxon>Stramenopiles</taxon>
        <taxon>Ochrophyta</taxon>
        <taxon>Bolidophyceae</taxon>
        <taxon>Parmales</taxon>
        <taxon>Triparmaceae</taxon>
        <taxon>Triparma</taxon>
    </lineage>
</organism>
<keyword evidence="1" id="KW-0904">Protein phosphatase</keyword>
<evidence type="ECO:0000259" key="4">
    <source>
        <dbReference type="PROSITE" id="PS51746"/>
    </source>
</evidence>
<dbReference type="Gene3D" id="3.60.40.10">
    <property type="entry name" value="PPM-type phosphatase domain"/>
    <property type="match status" value="1"/>
</dbReference>
<dbReference type="InterPro" id="IPR036457">
    <property type="entry name" value="PPM-type-like_dom_sf"/>
</dbReference>
<keyword evidence="1" id="KW-0479">Metal-binding</keyword>
<name>A0A9W7AKY2_9STRA</name>
<comment type="similarity">
    <text evidence="1">Belongs to the PP2C family.</text>
</comment>
<dbReference type="InterPro" id="IPR039123">
    <property type="entry name" value="PPTC7"/>
</dbReference>
<dbReference type="AlphaFoldDB" id="A0A9W7AKY2"/>
<dbReference type="InterPro" id="IPR036020">
    <property type="entry name" value="WW_dom_sf"/>
</dbReference>
<keyword evidence="1" id="KW-0378">Hydrolase</keyword>
<dbReference type="PANTHER" id="PTHR12320:SF1">
    <property type="entry name" value="PROTEIN PHOSPHATASE PTC7 HOMOLOG"/>
    <property type="match status" value="1"/>
</dbReference>
<evidence type="ECO:0000313" key="5">
    <source>
        <dbReference type="EMBL" id="GMH72896.1"/>
    </source>
</evidence>
<dbReference type="EC" id="3.1.3.16" evidence="1"/>
<feature type="chain" id="PRO_5040865858" description="Protein phosphatase" evidence="2">
    <location>
        <begin position="22"/>
        <end position="414"/>
    </location>
</feature>
<evidence type="ECO:0000256" key="2">
    <source>
        <dbReference type="SAM" id="SignalP"/>
    </source>
</evidence>
<dbReference type="GO" id="GO:0004722">
    <property type="term" value="F:protein serine/threonine phosphatase activity"/>
    <property type="evidence" value="ECO:0007669"/>
    <property type="project" value="UniProtKB-EC"/>
</dbReference>
<feature type="domain" description="WW" evidence="3">
    <location>
        <begin position="65"/>
        <end position="99"/>
    </location>
</feature>
<feature type="signal peptide" evidence="2">
    <location>
        <begin position="1"/>
        <end position="21"/>
    </location>
</feature>
<comment type="catalytic activity">
    <reaction evidence="1">
        <text>O-phospho-L-threonyl-[protein] + H2O = L-threonyl-[protein] + phosphate</text>
        <dbReference type="Rhea" id="RHEA:47004"/>
        <dbReference type="Rhea" id="RHEA-COMP:11060"/>
        <dbReference type="Rhea" id="RHEA-COMP:11605"/>
        <dbReference type="ChEBI" id="CHEBI:15377"/>
        <dbReference type="ChEBI" id="CHEBI:30013"/>
        <dbReference type="ChEBI" id="CHEBI:43474"/>
        <dbReference type="ChEBI" id="CHEBI:61977"/>
        <dbReference type="EC" id="3.1.3.16"/>
    </reaction>
</comment>
<dbReference type="EMBL" id="BRXZ01001507">
    <property type="protein sequence ID" value="GMH72896.1"/>
    <property type="molecule type" value="Genomic_DNA"/>
</dbReference>
<dbReference type="SMART" id="SM00456">
    <property type="entry name" value="WW"/>
    <property type="match status" value="1"/>
</dbReference>
<evidence type="ECO:0000313" key="6">
    <source>
        <dbReference type="Proteomes" id="UP001165082"/>
    </source>
</evidence>
<gene>
    <name evidence="5" type="ORF">TrRE_jg9914</name>
</gene>
<comment type="cofactor">
    <cofactor evidence="1">
        <name>Mg(2+)</name>
        <dbReference type="ChEBI" id="CHEBI:18420"/>
    </cofactor>
</comment>
<accession>A0A9W7AKY2</accession>
<protein>
    <recommendedName>
        <fullName evidence="1">Protein phosphatase</fullName>
        <ecNumber evidence="1">3.1.3.16</ecNumber>
    </recommendedName>
</protein>
<sequence length="414" mass="44025">MRYPTTFLLLTTHLLALQTTGFNLWNPHLSRTGSPCNSLPSLQKASRSWRSSSTITALNAAPVVLATSNSWAAYLDEANNCIYYFNSKTGESLWEPPKGEDFSSITVQPAKLAPPAVNDIKPAVTVVGKVDGSAEGPVLTDGASNPISAMMSPLLKKSKPISPASAPLRVESSSVVLPHPEKRSWGGEDATYSRGGVFGVFDGVSGAEKQEGMALYSKTLATEMGREVEKRSDSSFTLRQLSDILTVATEIADDTATGASTALAGSVGSDNRLRVVSLGDCVTLVIRNGRPYARSKDILHSFDCPFQLGDVSPDRPKDSTTLTVKLMEGDVVVSGSDGVFDNISDVDIATLVASTSNNSPSNLAKVIVNQSRQISLNDRAKTPYAIEAKKNKIMDYSDGVGGKVDDVCCVVLKV</sequence>
<keyword evidence="1" id="KW-0460">Magnesium</keyword>
<dbReference type="PROSITE" id="PS51746">
    <property type="entry name" value="PPM_2"/>
    <property type="match status" value="1"/>
</dbReference>
<dbReference type="InterPro" id="IPR001932">
    <property type="entry name" value="PPM-type_phosphatase-like_dom"/>
</dbReference>
<dbReference type="Proteomes" id="UP001165082">
    <property type="component" value="Unassembled WGS sequence"/>
</dbReference>
<dbReference type="SUPFAM" id="SSF81606">
    <property type="entry name" value="PP2C-like"/>
    <property type="match status" value="1"/>
</dbReference>
<evidence type="ECO:0000259" key="3">
    <source>
        <dbReference type="PROSITE" id="PS50020"/>
    </source>
</evidence>
<comment type="caution">
    <text evidence="5">The sequence shown here is derived from an EMBL/GenBank/DDBJ whole genome shotgun (WGS) entry which is preliminary data.</text>
</comment>